<dbReference type="PRINTS" id="PR01438">
    <property type="entry name" value="UNVRSLSTRESS"/>
</dbReference>
<dbReference type="Proteomes" id="UP000796880">
    <property type="component" value="Unassembled WGS sequence"/>
</dbReference>
<proteinExistence type="predicted"/>
<dbReference type="EMBL" id="VOIH02000006">
    <property type="protein sequence ID" value="KAF3443531.1"/>
    <property type="molecule type" value="Genomic_DNA"/>
</dbReference>
<dbReference type="Pfam" id="PF00582">
    <property type="entry name" value="Usp"/>
    <property type="match status" value="2"/>
</dbReference>
<keyword evidence="3" id="KW-1185">Reference proteome</keyword>
<feature type="domain" description="UspA" evidence="1">
    <location>
        <begin position="5"/>
        <end position="71"/>
    </location>
</feature>
<name>A0A8K0H0N7_9ROSA</name>
<dbReference type="CDD" id="cd23659">
    <property type="entry name" value="USP_At3g01520-like"/>
    <property type="match status" value="1"/>
</dbReference>
<organism evidence="2 3">
    <name type="scientific">Rhamnella rubrinervis</name>
    <dbReference type="NCBI Taxonomy" id="2594499"/>
    <lineage>
        <taxon>Eukaryota</taxon>
        <taxon>Viridiplantae</taxon>
        <taxon>Streptophyta</taxon>
        <taxon>Embryophyta</taxon>
        <taxon>Tracheophyta</taxon>
        <taxon>Spermatophyta</taxon>
        <taxon>Magnoliopsida</taxon>
        <taxon>eudicotyledons</taxon>
        <taxon>Gunneridae</taxon>
        <taxon>Pentapetalae</taxon>
        <taxon>rosids</taxon>
        <taxon>fabids</taxon>
        <taxon>Rosales</taxon>
        <taxon>Rhamnaceae</taxon>
        <taxon>rhamnoid group</taxon>
        <taxon>Rhamneae</taxon>
        <taxon>Rhamnella</taxon>
    </lineage>
</organism>
<gene>
    <name evidence="2" type="ORF">FNV43_RR13215</name>
</gene>
<dbReference type="AlphaFoldDB" id="A0A8K0H0N7"/>
<feature type="domain" description="UspA" evidence="1">
    <location>
        <begin position="83"/>
        <end position="128"/>
    </location>
</feature>
<accession>A0A8K0H0N7</accession>
<dbReference type="PANTHER" id="PTHR46100">
    <property type="entry name" value="IMP2'P"/>
    <property type="match status" value="1"/>
</dbReference>
<dbReference type="SUPFAM" id="SSF52402">
    <property type="entry name" value="Adenine nucleotide alpha hydrolases-like"/>
    <property type="match status" value="1"/>
</dbReference>
<sequence>MVKDRNIGVALDFSKGSKIALKWAIDNLLQKDDTFHVIHVINNTQENESRNLLWSTTGSPLIPLAEFREKEVMHKYEVDVDPELDCLVMGSRGLGKFKGTCFFFIELVLGSVTNHVVLNATCPVTVVKDPGAQAQGF</sequence>
<evidence type="ECO:0000313" key="3">
    <source>
        <dbReference type="Proteomes" id="UP000796880"/>
    </source>
</evidence>
<evidence type="ECO:0000313" key="2">
    <source>
        <dbReference type="EMBL" id="KAF3443531.1"/>
    </source>
</evidence>
<dbReference type="PANTHER" id="PTHR46100:SF7">
    <property type="entry name" value="UNIVERSAL STRESS PROTEIN PHOS34-LIKE"/>
    <property type="match status" value="1"/>
</dbReference>
<protein>
    <recommendedName>
        <fullName evidence="1">UspA domain-containing protein</fullName>
    </recommendedName>
</protein>
<evidence type="ECO:0000259" key="1">
    <source>
        <dbReference type="Pfam" id="PF00582"/>
    </source>
</evidence>
<comment type="caution">
    <text evidence="2">The sequence shown here is derived from an EMBL/GenBank/DDBJ whole genome shotgun (WGS) entry which is preliminary data.</text>
</comment>
<dbReference type="Gene3D" id="3.40.50.620">
    <property type="entry name" value="HUPs"/>
    <property type="match status" value="2"/>
</dbReference>
<dbReference type="OrthoDB" id="843225at2759"/>
<reference evidence="2" key="1">
    <citation type="submission" date="2020-03" db="EMBL/GenBank/DDBJ databases">
        <title>A high-quality chromosome-level genome assembly of a woody plant with both climbing and erect habits, Rhamnella rubrinervis.</title>
        <authorList>
            <person name="Lu Z."/>
            <person name="Yang Y."/>
            <person name="Zhu X."/>
            <person name="Sun Y."/>
        </authorList>
    </citation>
    <scope>NUCLEOTIDE SEQUENCE</scope>
    <source>
        <strain evidence="2">BYM</strain>
        <tissue evidence="2">Leaf</tissue>
    </source>
</reference>
<dbReference type="InterPro" id="IPR014729">
    <property type="entry name" value="Rossmann-like_a/b/a_fold"/>
</dbReference>
<dbReference type="InterPro" id="IPR006015">
    <property type="entry name" value="Universal_stress_UspA"/>
</dbReference>
<dbReference type="InterPro" id="IPR006016">
    <property type="entry name" value="UspA"/>
</dbReference>